<keyword evidence="3 6" id="KW-0963">Cytoplasm</keyword>
<evidence type="ECO:0000256" key="5">
    <source>
        <dbReference type="ARBA" id="ARBA00023274"/>
    </source>
</evidence>
<dbReference type="PRINTS" id="PR00395">
    <property type="entry name" value="RIBOSOMALS2"/>
</dbReference>
<evidence type="ECO:0000256" key="1">
    <source>
        <dbReference type="ARBA" id="ARBA00004496"/>
    </source>
</evidence>
<evidence type="ECO:0000256" key="3">
    <source>
        <dbReference type="ARBA" id="ARBA00022490"/>
    </source>
</evidence>
<evidence type="ECO:0000313" key="7">
    <source>
        <dbReference type="EMBL" id="EQB61382.1"/>
    </source>
</evidence>
<dbReference type="HOGENOM" id="CLU_058171_2_0_1"/>
<dbReference type="SUPFAM" id="SSF52313">
    <property type="entry name" value="Ribosomal protein S2"/>
    <property type="match status" value="1"/>
</dbReference>
<dbReference type="VEuPathDB" id="MicrosporidiaDB:NAPIS_ORF01035"/>
<dbReference type="GO" id="GO:0022627">
    <property type="term" value="C:cytosolic small ribosomal subunit"/>
    <property type="evidence" value="ECO:0007669"/>
    <property type="project" value="UniProtKB-UniRule"/>
</dbReference>
<protein>
    <recommendedName>
        <fullName evidence="6">Small ribosomal subunit protein uS2</fullName>
    </recommendedName>
</protein>
<sequence>MSKPVIPIPQEFVKLILISQGHLGGIKTSKQMEKYVFGTRKPENIKVIDISKTWEKFIIASRMFCSLKNPSDAVVVSTKTFGRKAVLKFCEATLATPVIGRFIPGTFCNYQVKRVLEPRLLIVSDPFSDKQALDESAHVNLQTIAFCNCDNDTKYVDVVIPMNNRSPLAISAGLFILYRLVRFMKTGEPLDENMREVELFIYRDPVELEKLVEEQKIIDSANIILNDDEPTYQPTEFSSQMWNQEQVNNVQDTAVESDFNGWKN</sequence>
<evidence type="ECO:0000256" key="2">
    <source>
        <dbReference type="ARBA" id="ARBA00006242"/>
    </source>
</evidence>
<dbReference type="HAMAP" id="MF_03015">
    <property type="entry name" value="Ribosomal_S2_euk"/>
    <property type="match status" value="1"/>
</dbReference>
<dbReference type="AlphaFoldDB" id="T0L1G5"/>
<evidence type="ECO:0000256" key="6">
    <source>
        <dbReference type="HAMAP-Rule" id="MF_03015"/>
    </source>
</evidence>
<comment type="subcellular location">
    <subcellularLocation>
        <location evidence="1 6">Cytoplasm</location>
    </subcellularLocation>
</comment>
<dbReference type="PANTHER" id="PTHR11489">
    <property type="entry name" value="40S RIBOSOMAL PROTEIN SA"/>
    <property type="match status" value="1"/>
</dbReference>
<keyword evidence="5 6" id="KW-0687">Ribonucleoprotein</keyword>
<accession>T0L1G5</accession>
<dbReference type="EMBL" id="KE647144">
    <property type="protein sequence ID" value="EQB61382.1"/>
    <property type="molecule type" value="Genomic_DNA"/>
</dbReference>
<dbReference type="InterPro" id="IPR001865">
    <property type="entry name" value="Ribosomal_uS2"/>
</dbReference>
<dbReference type="OrthoDB" id="414863at2759"/>
<dbReference type="GO" id="GO:0003735">
    <property type="term" value="F:structural constituent of ribosome"/>
    <property type="evidence" value="ECO:0007669"/>
    <property type="project" value="UniProtKB-UniRule"/>
</dbReference>
<reference evidence="7 8" key="1">
    <citation type="journal article" date="2013" name="BMC Genomics">
        <title>Genome sequencing and comparative genomics of honey bee microsporidia, Nosema apis reveal novel insights into host-parasite interactions.</title>
        <authorList>
            <person name="Chen Yp."/>
            <person name="Pettis J.S."/>
            <person name="Zhao Y."/>
            <person name="Liu X."/>
            <person name="Tallon L.J."/>
            <person name="Sadzewicz L.D."/>
            <person name="Li R."/>
            <person name="Zheng H."/>
            <person name="Huang S."/>
            <person name="Zhang X."/>
            <person name="Hamilton M.C."/>
            <person name="Pernal S.F."/>
            <person name="Melathopoulos A.P."/>
            <person name="Yan X."/>
            <person name="Evans J.D."/>
        </authorList>
    </citation>
    <scope>NUCLEOTIDE SEQUENCE [LARGE SCALE GENOMIC DNA]</scope>
    <source>
        <strain evidence="7 8">BRL 01</strain>
    </source>
</reference>
<dbReference type="GO" id="GO:0006412">
    <property type="term" value="P:translation"/>
    <property type="evidence" value="ECO:0007669"/>
    <property type="project" value="UniProtKB-UniRule"/>
</dbReference>
<dbReference type="InterPro" id="IPR005707">
    <property type="entry name" value="Ribosomal_uS2_euk/arc"/>
</dbReference>
<proteinExistence type="inferred from homology"/>
<evidence type="ECO:0000256" key="4">
    <source>
        <dbReference type="ARBA" id="ARBA00022980"/>
    </source>
</evidence>
<name>T0L1G5_9MICR</name>
<comment type="function">
    <text evidence="6">Required for the assembly and/or stability of the 40S ribosomal subunit. Required for the processing of the 20S rRNA-precursor to mature 18S rRNA in a late step of the maturation of 40S ribosomal subunits.</text>
</comment>
<dbReference type="InterPro" id="IPR027498">
    <property type="entry name" value="Ribosomal_uS2_euk"/>
</dbReference>
<dbReference type="GO" id="GO:0000028">
    <property type="term" value="P:ribosomal small subunit assembly"/>
    <property type="evidence" value="ECO:0007669"/>
    <property type="project" value="UniProtKB-UniRule"/>
</dbReference>
<dbReference type="Gene3D" id="3.40.50.10490">
    <property type="entry name" value="Glucose-6-phosphate isomerase like protein, domain 1"/>
    <property type="match status" value="1"/>
</dbReference>
<keyword evidence="8" id="KW-1185">Reference proteome</keyword>
<evidence type="ECO:0000313" key="8">
    <source>
        <dbReference type="Proteomes" id="UP000053780"/>
    </source>
</evidence>
<gene>
    <name evidence="6" type="primary">RPS0</name>
    <name evidence="7" type="ORF">NAPIS_ORF01035</name>
</gene>
<dbReference type="Proteomes" id="UP000053780">
    <property type="component" value="Unassembled WGS sequence"/>
</dbReference>
<organism evidence="7 8">
    <name type="scientific">Vairimorpha apis BRL 01</name>
    <dbReference type="NCBI Taxonomy" id="1037528"/>
    <lineage>
        <taxon>Eukaryota</taxon>
        <taxon>Fungi</taxon>
        <taxon>Fungi incertae sedis</taxon>
        <taxon>Microsporidia</taxon>
        <taxon>Nosematidae</taxon>
        <taxon>Vairimorpha</taxon>
    </lineage>
</organism>
<dbReference type="Pfam" id="PF00318">
    <property type="entry name" value="Ribosomal_S2"/>
    <property type="match status" value="1"/>
</dbReference>
<keyword evidence="4 6" id="KW-0689">Ribosomal protein</keyword>
<comment type="subunit">
    <text evidence="6">Component of the small ribosomal subunit. Mature ribosomes consist of a small (40S) and a large (60S) subunit. The 40S subunit contains about 33 different proteins and 1 molecule of RNA (18S). The 60S subunit contains about 49 different proteins and 3 molecules of RNA (25S, 5.8S and 5S). Interacts with RPS21.</text>
</comment>
<comment type="similarity">
    <text evidence="2 6">Belongs to the universal ribosomal protein uS2 family.</text>
</comment>
<dbReference type="InterPro" id="IPR023591">
    <property type="entry name" value="Ribosomal_uS2_flav_dom_sf"/>
</dbReference>